<dbReference type="eggNOG" id="COG0304">
    <property type="taxonomic scope" value="Bacteria"/>
</dbReference>
<evidence type="ECO:0000256" key="12">
    <source>
        <dbReference type="ARBA" id="ARBA00048506"/>
    </source>
</evidence>
<dbReference type="Pfam" id="PF00109">
    <property type="entry name" value="ketoacyl-synt"/>
    <property type="match status" value="1"/>
</dbReference>
<evidence type="ECO:0000256" key="2">
    <source>
        <dbReference type="ARBA" id="ARBA00008467"/>
    </source>
</evidence>
<dbReference type="InterPro" id="IPR016039">
    <property type="entry name" value="Thiolase-like"/>
</dbReference>
<dbReference type="InterPro" id="IPR014030">
    <property type="entry name" value="Ketoacyl_synth_N"/>
</dbReference>
<evidence type="ECO:0000256" key="10">
    <source>
        <dbReference type="ARBA" id="ARBA00042143"/>
    </source>
</evidence>
<evidence type="ECO:0000256" key="13">
    <source>
        <dbReference type="RuleBase" id="RU003694"/>
    </source>
</evidence>
<dbReference type="InterPro" id="IPR020841">
    <property type="entry name" value="PKS_Beta-ketoAc_synthase_dom"/>
</dbReference>
<dbReference type="PROSITE" id="PS52004">
    <property type="entry name" value="KS3_2"/>
    <property type="match status" value="1"/>
</dbReference>
<keyword evidence="7" id="KW-0012">Acyltransferase</keyword>
<evidence type="ECO:0000256" key="4">
    <source>
        <dbReference type="ARBA" id="ARBA00013191"/>
    </source>
</evidence>
<comment type="subunit">
    <text evidence="3">Homodimer.</text>
</comment>
<evidence type="ECO:0000256" key="8">
    <source>
        <dbReference type="ARBA" id="ARBA00039450"/>
    </source>
</evidence>
<dbReference type="Gene3D" id="3.40.47.10">
    <property type="match status" value="2"/>
</dbReference>
<sequence>MQENRVVITGLGVVAPNALGKADFLAALQSGKSGISYRPDLEELQFACRVAGSPPLTEEYINSFLTPLQRRYIQGSGLMYGCLAGLEAWQDAALPISEKEEEPDWEAGCIFGGGQSSIEVVREGIYKVDAGKVRRIGSSLIQQTMESSISAYLGGFLGLGNQLSSNSAACSTGSEAILMGYDRIRSGRAERMLVGSCNSSGPYIWAGFDSMRVLCRKFNDRPEQASRPMSEQAAGFVPGSGAGALVLESLASAQARGAHIYAELKGGHLNAGGQRQGGSMTAPNIKAIERCIRLALADAGIAAQELDAISGHLTATMGDPAEIGAWLRALGRSADDFPKINSLKSLIGHCLSAAGAIESVAVVLQLVHGFLHPSKNAEDLHPEIAAQISAACIPLQMEAADLRYMAKASFGFGDVNSCLLFARWEGK</sequence>
<dbReference type="GO" id="GO:0004315">
    <property type="term" value="F:3-oxoacyl-[acyl-carrier-protein] synthase activity"/>
    <property type="evidence" value="ECO:0007669"/>
    <property type="project" value="UniProtKB-EC"/>
</dbReference>
<dbReference type="STRING" id="984262.SGRA_1401"/>
<evidence type="ECO:0000259" key="14">
    <source>
        <dbReference type="PROSITE" id="PS52004"/>
    </source>
</evidence>
<dbReference type="PANTHER" id="PTHR11712">
    <property type="entry name" value="POLYKETIDE SYNTHASE-RELATED"/>
    <property type="match status" value="1"/>
</dbReference>
<evidence type="ECO:0000313" key="16">
    <source>
        <dbReference type="Proteomes" id="UP000007519"/>
    </source>
</evidence>
<protein>
    <recommendedName>
        <fullName evidence="8">3-oxoacyl-[acyl-carrier-protein] synthase 1</fullName>
        <ecNumber evidence="4">2.3.1.41</ecNumber>
    </recommendedName>
    <alternativeName>
        <fullName evidence="9">3-oxoacyl-[acyl-carrier-protein] synthase I</fullName>
    </alternativeName>
    <alternativeName>
        <fullName evidence="10">Beta-ketoacyl-ACP synthase I</fullName>
    </alternativeName>
</protein>
<dbReference type="PANTHER" id="PTHR11712:SF306">
    <property type="entry name" value="3-OXOACYL-[ACYL-CARRIER-PROTEIN] SYNTHASE 1"/>
    <property type="match status" value="1"/>
</dbReference>
<dbReference type="Pfam" id="PF02801">
    <property type="entry name" value="Ketoacyl-synt_C"/>
    <property type="match status" value="1"/>
</dbReference>
<dbReference type="RefSeq" id="WP_015691773.1">
    <property type="nucleotide sequence ID" value="NC_016940.1"/>
</dbReference>
<keyword evidence="5" id="KW-0963">Cytoplasm</keyword>
<dbReference type="InterPro" id="IPR000794">
    <property type="entry name" value="Beta-ketoacyl_synthase"/>
</dbReference>
<evidence type="ECO:0000256" key="7">
    <source>
        <dbReference type="ARBA" id="ARBA00023315"/>
    </source>
</evidence>
<accession>H6L6J4</accession>
<gene>
    <name evidence="15" type="ordered locus">SGRA_1401</name>
</gene>
<organism evidence="15 16">
    <name type="scientific">Saprospira grandis (strain Lewin)</name>
    <dbReference type="NCBI Taxonomy" id="984262"/>
    <lineage>
        <taxon>Bacteria</taxon>
        <taxon>Pseudomonadati</taxon>
        <taxon>Bacteroidota</taxon>
        <taxon>Saprospiria</taxon>
        <taxon>Saprospirales</taxon>
        <taxon>Saprospiraceae</taxon>
        <taxon>Saprospira</taxon>
    </lineage>
</organism>
<dbReference type="OrthoDB" id="9808669at2"/>
<dbReference type="CDD" id="cd00834">
    <property type="entry name" value="KAS_I_II"/>
    <property type="match status" value="1"/>
</dbReference>
<keyword evidence="16" id="KW-1185">Reference proteome</keyword>
<comment type="catalytic activity">
    <reaction evidence="12">
        <text>a fatty acyl-[ACP] + malonyl-[ACP] + H(+) = a 3-oxoacyl-[ACP] + holo-[ACP] + CO2</text>
        <dbReference type="Rhea" id="RHEA:22836"/>
        <dbReference type="Rhea" id="RHEA-COMP:9623"/>
        <dbReference type="Rhea" id="RHEA-COMP:9685"/>
        <dbReference type="Rhea" id="RHEA-COMP:9916"/>
        <dbReference type="Rhea" id="RHEA-COMP:14125"/>
        <dbReference type="ChEBI" id="CHEBI:15378"/>
        <dbReference type="ChEBI" id="CHEBI:16526"/>
        <dbReference type="ChEBI" id="CHEBI:64479"/>
        <dbReference type="ChEBI" id="CHEBI:78449"/>
        <dbReference type="ChEBI" id="CHEBI:78776"/>
        <dbReference type="ChEBI" id="CHEBI:138651"/>
        <dbReference type="EC" id="2.3.1.41"/>
    </reaction>
    <physiologicalReaction direction="left-to-right" evidence="12">
        <dbReference type="Rhea" id="RHEA:22837"/>
    </physiologicalReaction>
</comment>
<evidence type="ECO:0000256" key="3">
    <source>
        <dbReference type="ARBA" id="ARBA00011738"/>
    </source>
</evidence>
<reference evidence="15 16" key="1">
    <citation type="journal article" date="2012" name="Stand. Genomic Sci.">
        <title>Complete genome sequencing and analysis of Saprospira grandis str. Lewin, a predatory marine bacterium.</title>
        <authorList>
            <person name="Saw J.H."/>
            <person name="Yuryev A."/>
            <person name="Kanbe M."/>
            <person name="Hou S."/>
            <person name="Young A.G."/>
            <person name="Aizawa S."/>
            <person name="Alam M."/>
        </authorList>
    </citation>
    <scope>NUCLEOTIDE SEQUENCE [LARGE SCALE GENOMIC DNA]</scope>
    <source>
        <strain evidence="15 16">Lewin</strain>
    </source>
</reference>
<dbReference type="InterPro" id="IPR014031">
    <property type="entry name" value="Ketoacyl_synth_C"/>
</dbReference>
<dbReference type="KEGG" id="sgn:SGRA_1401"/>
<comment type="subcellular location">
    <subcellularLocation>
        <location evidence="1">Cytoplasm</location>
    </subcellularLocation>
</comment>
<name>H6L6J4_SAPGL</name>
<dbReference type="AlphaFoldDB" id="H6L6J4"/>
<evidence type="ECO:0000256" key="9">
    <source>
        <dbReference type="ARBA" id="ARBA00041620"/>
    </source>
</evidence>
<dbReference type="SUPFAM" id="SSF53901">
    <property type="entry name" value="Thiolase-like"/>
    <property type="match status" value="2"/>
</dbReference>
<dbReference type="Proteomes" id="UP000007519">
    <property type="component" value="Chromosome"/>
</dbReference>
<dbReference type="GO" id="GO:0006633">
    <property type="term" value="P:fatty acid biosynthetic process"/>
    <property type="evidence" value="ECO:0007669"/>
    <property type="project" value="TreeGrafter"/>
</dbReference>
<comment type="similarity">
    <text evidence="2 13">Belongs to the thiolase-like superfamily. Beta-ketoacyl-ACP synthases family.</text>
</comment>
<proteinExistence type="inferred from homology"/>
<dbReference type="EC" id="2.3.1.41" evidence="4"/>
<dbReference type="SMART" id="SM00825">
    <property type="entry name" value="PKS_KS"/>
    <property type="match status" value="1"/>
</dbReference>
<dbReference type="GO" id="GO:0005829">
    <property type="term" value="C:cytosol"/>
    <property type="evidence" value="ECO:0007669"/>
    <property type="project" value="TreeGrafter"/>
</dbReference>
<comment type="catalytic activity">
    <reaction evidence="11">
        <text>(3Z)-decenoyl-[ACP] + malonyl-[ACP] + H(+) = 3-oxo-(5Z)-dodecenoyl-[ACP] + holo-[ACP] + CO2</text>
        <dbReference type="Rhea" id="RHEA:54940"/>
        <dbReference type="Rhea" id="RHEA-COMP:9623"/>
        <dbReference type="Rhea" id="RHEA-COMP:9685"/>
        <dbReference type="Rhea" id="RHEA-COMP:9927"/>
        <dbReference type="Rhea" id="RHEA-COMP:14042"/>
        <dbReference type="ChEBI" id="CHEBI:15378"/>
        <dbReference type="ChEBI" id="CHEBI:16526"/>
        <dbReference type="ChEBI" id="CHEBI:64479"/>
        <dbReference type="ChEBI" id="CHEBI:78449"/>
        <dbReference type="ChEBI" id="CHEBI:78798"/>
        <dbReference type="ChEBI" id="CHEBI:138410"/>
    </reaction>
    <physiologicalReaction direction="left-to-right" evidence="11">
        <dbReference type="Rhea" id="RHEA:54941"/>
    </physiologicalReaction>
</comment>
<evidence type="ECO:0000256" key="5">
    <source>
        <dbReference type="ARBA" id="ARBA00022490"/>
    </source>
</evidence>
<keyword evidence="6 13" id="KW-0808">Transferase</keyword>
<evidence type="ECO:0000256" key="1">
    <source>
        <dbReference type="ARBA" id="ARBA00004496"/>
    </source>
</evidence>
<evidence type="ECO:0000256" key="11">
    <source>
        <dbReference type="ARBA" id="ARBA00048121"/>
    </source>
</evidence>
<dbReference type="HOGENOM" id="CLU_000022_69_1_10"/>
<evidence type="ECO:0000313" key="15">
    <source>
        <dbReference type="EMBL" id="AFC24136.1"/>
    </source>
</evidence>
<dbReference type="EMBL" id="CP002831">
    <property type="protein sequence ID" value="AFC24136.1"/>
    <property type="molecule type" value="Genomic_DNA"/>
</dbReference>
<feature type="domain" description="Ketosynthase family 3 (KS3)" evidence="14">
    <location>
        <begin position="3"/>
        <end position="423"/>
    </location>
</feature>
<evidence type="ECO:0000256" key="6">
    <source>
        <dbReference type="ARBA" id="ARBA00022679"/>
    </source>
</evidence>